<accession>A0A1F6VEU4</accession>
<evidence type="ECO:0000313" key="1">
    <source>
        <dbReference type="EMBL" id="OGI68122.1"/>
    </source>
</evidence>
<name>A0A1F6VEU4_9BACT</name>
<reference evidence="1 2" key="1">
    <citation type="journal article" date="2016" name="Nat. Commun.">
        <title>Thousands of microbial genomes shed light on interconnected biogeochemical processes in an aquifer system.</title>
        <authorList>
            <person name="Anantharaman K."/>
            <person name="Brown C.T."/>
            <person name="Hug L.A."/>
            <person name="Sharon I."/>
            <person name="Castelle C.J."/>
            <person name="Probst A.J."/>
            <person name="Thomas B.C."/>
            <person name="Singh A."/>
            <person name="Wilkins M.J."/>
            <person name="Karaoz U."/>
            <person name="Brodie E.L."/>
            <person name="Williams K.H."/>
            <person name="Hubbard S.S."/>
            <person name="Banfield J.F."/>
        </authorList>
    </citation>
    <scope>NUCLEOTIDE SEQUENCE [LARGE SCALE GENOMIC DNA]</scope>
</reference>
<evidence type="ECO:0000313" key="2">
    <source>
        <dbReference type="Proteomes" id="UP000178235"/>
    </source>
</evidence>
<gene>
    <name evidence="1" type="ORF">A2738_02990</name>
</gene>
<protein>
    <submittedName>
        <fullName evidence="1">Uncharacterized protein</fullName>
    </submittedName>
</protein>
<dbReference type="EMBL" id="MFTS01000005">
    <property type="protein sequence ID" value="OGI68122.1"/>
    <property type="molecule type" value="Genomic_DNA"/>
</dbReference>
<proteinExistence type="predicted"/>
<sequence>MMFVRAKKGKHMKQRYVAIVPPRKAMGKIPALVGAGVIVEGDEKPTQCRLESMDDVRLFVRGIFPTKWRKVELTEDVSSIIPLHRKYRDRKKEEPEESFAGYHPTQLEKVEKRQVGSITTKVVTEMACEFAGVSSGDIVASFLGSTGARVLAGLIHRIKEGVTVKGITVFGFMAFAPDCPDEERASVMAKALVEKATLEDSPFYPVFESSLPQIKMGASYDTFVETQQARIAQGNRVFASASNRTFLDPNLFNSDDSIETLAEKAMETDVVHMGLIEEEERLKKELGKLLEQIPIYVRLRERVKGAAVSILAPIIASTIAIRRFPKMGSARSFWGTGLRDGKFMKMTTGQTLGYHPGCRQAMYQFGQQIIKKNAQEFWCSRYAENVAMYKARHPNPVLVELVKSTIAGEEKKWVESGRKFDLVPGTFEEEKRTGKKVWSFPSTGVTVGKGYFLYNPGHLLKMALWRTLTEWSDWLYWFWRSFEGLESRPPKVFPPEDAEAMEKTATEWFAKHPAKVPKGYKPPMKMAA</sequence>
<organism evidence="1 2">
    <name type="scientific">Candidatus Nomurabacteria bacterium RIFCSPHIGHO2_01_FULL_42_15</name>
    <dbReference type="NCBI Taxonomy" id="1801742"/>
    <lineage>
        <taxon>Bacteria</taxon>
        <taxon>Candidatus Nomuraibacteriota</taxon>
    </lineage>
</organism>
<comment type="caution">
    <text evidence="1">The sequence shown here is derived from an EMBL/GenBank/DDBJ whole genome shotgun (WGS) entry which is preliminary data.</text>
</comment>
<dbReference type="AlphaFoldDB" id="A0A1F6VEU4"/>
<dbReference type="Proteomes" id="UP000178235">
    <property type="component" value="Unassembled WGS sequence"/>
</dbReference>